<dbReference type="Proteomes" id="UP000253742">
    <property type="component" value="Unassembled WGS sequence"/>
</dbReference>
<comment type="caution">
    <text evidence="2">The sequence shown here is derived from an EMBL/GenBank/DDBJ whole genome shotgun (WGS) entry which is preliminary data.</text>
</comment>
<reference evidence="2 3" key="1">
    <citation type="submission" date="2018-07" db="EMBL/GenBank/DDBJ databases">
        <title>Genome guided investigation of antibiotics producing actinomycetales strain isolated from a Macau mangrove ecosystem.</title>
        <authorList>
            <person name="Hu D."/>
        </authorList>
    </citation>
    <scope>NUCLEOTIDE SEQUENCE [LARGE SCALE GENOMIC DNA]</scope>
    <source>
        <strain evidence="2 3">2297</strain>
    </source>
</reference>
<evidence type="ECO:0000313" key="2">
    <source>
        <dbReference type="EMBL" id="RDD86757.1"/>
    </source>
</evidence>
<evidence type="ECO:0000256" key="1">
    <source>
        <dbReference type="SAM" id="MobiDB-lite"/>
    </source>
</evidence>
<feature type="region of interest" description="Disordered" evidence="1">
    <location>
        <begin position="169"/>
        <end position="373"/>
    </location>
</feature>
<sequence>MQQLPGAVGDFTRHLAGLLTRLDQGGGWCGVFWRRDPDGMRACLDGREIPPWDVVEALLQDFAERYGAAAAGAEAGPARALYAAALTVHDARPGARDALVDRLDVMLRERRYAGERAARLTRTLSLPDTTPEAAGLLHLDLAWAHDDHTRATARCTELRARLTALDAVRRGSGGDPADAGPTAPAPGAAPGAPADDPAGRWGRPEGSASGFDGWAGGGEVSGAVALASGASPSPDSALASGAPDAHESPLASGTSAPSGSAPAPGDGRPPGREVNAPADRPPAGHLGHPPAGHVGHPSADHSAPPSPGPEPAPTPTPAPKQRRRRRGSARFAGAVDVDLSEVAAGPVPVPEGPGPRGARFAGGAGPGEEDDAPVPGEDDLGAVDALVEELARLRAAGLSGAAHALLAEAALGPAQRFPLLAARLERAGLGADWTTLLWETAALPPDALAAVADALARAGRRADAEQVLRQDVVRPAAETGAAVLGLAAEGRHREARALLDACVRSRTPQDAARSAAPDPEMLVPLLLDAARGVSARCHRDLVHALRVAGFTA</sequence>
<feature type="compositionally biased region" description="Low complexity" evidence="1">
    <location>
        <begin position="281"/>
        <end position="303"/>
    </location>
</feature>
<dbReference type="EMBL" id="QQBH01000016">
    <property type="protein sequence ID" value="RDD86757.1"/>
    <property type="molecule type" value="Genomic_DNA"/>
</dbReference>
<feature type="compositionally biased region" description="Low complexity" evidence="1">
    <location>
        <begin position="248"/>
        <end position="266"/>
    </location>
</feature>
<feature type="compositionally biased region" description="Pro residues" evidence="1">
    <location>
        <begin position="304"/>
        <end position="318"/>
    </location>
</feature>
<feature type="compositionally biased region" description="Low complexity" evidence="1">
    <location>
        <begin position="175"/>
        <end position="196"/>
    </location>
</feature>
<protein>
    <recommendedName>
        <fullName evidence="4">UL36 very large tegument protein</fullName>
    </recommendedName>
</protein>
<dbReference type="OrthoDB" id="4336488at2"/>
<gene>
    <name evidence="2" type="ORF">DVZ84_24070</name>
</gene>
<organism evidence="2 3">
    <name type="scientific">Streptomyces parvulus</name>
    <dbReference type="NCBI Taxonomy" id="146923"/>
    <lineage>
        <taxon>Bacteria</taxon>
        <taxon>Bacillati</taxon>
        <taxon>Actinomycetota</taxon>
        <taxon>Actinomycetes</taxon>
        <taxon>Kitasatosporales</taxon>
        <taxon>Streptomycetaceae</taxon>
        <taxon>Streptomyces</taxon>
    </lineage>
</organism>
<evidence type="ECO:0000313" key="3">
    <source>
        <dbReference type="Proteomes" id="UP000253742"/>
    </source>
</evidence>
<name>A0A369V217_9ACTN</name>
<evidence type="ECO:0008006" key="4">
    <source>
        <dbReference type="Google" id="ProtNLM"/>
    </source>
</evidence>
<proteinExistence type="predicted"/>
<feature type="compositionally biased region" description="Low complexity" evidence="1">
    <location>
        <begin position="221"/>
        <end position="234"/>
    </location>
</feature>
<dbReference type="AlphaFoldDB" id="A0A369V217"/>
<accession>A0A369V217</accession>